<organism evidence="2 3">
    <name type="scientific">Actinoallomurus vinaceus</name>
    <dbReference type="NCBI Taxonomy" id="1080074"/>
    <lineage>
        <taxon>Bacteria</taxon>
        <taxon>Bacillati</taxon>
        <taxon>Actinomycetota</taxon>
        <taxon>Actinomycetes</taxon>
        <taxon>Streptosporangiales</taxon>
        <taxon>Thermomonosporaceae</taxon>
        <taxon>Actinoallomurus</taxon>
    </lineage>
</organism>
<name>A0ABP8UDU4_9ACTN</name>
<evidence type="ECO:0000313" key="3">
    <source>
        <dbReference type="Proteomes" id="UP001501442"/>
    </source>
</evidence>
<gene>
    <name evidence="2" type="ORF">GCM10023196_040160</name>
</gene>
<sequence length="235" mass="24612">MRRVLTAGVVIAACGATMTALPAAAQASDAVITSVKVTPTTVVQSATNRKAVTVEVRTNDETDNVTANLAPVKGSGAGFIVLKKTGAGLWTGSEFIYNYDAAGAWNVDVEATDYESDNPEAKKTVQISVKRNISISKFKASPAKVKKGKKFTVSGILKRWNGSSAYAGFKGQKVALYFKKKGAKTYTYAGSVTTGKGGAFTKKVKASKSGTWQARYAGSTIYVAAVSATATVTVR</sequence>
<dbReference type="EMBL" id="BAABHK010000005">
    <property type="protein sequence ID" value="GAA4627542.1"/>
    <property type="molecule type" value="Genomic_DNA"/>
</dbReference>
<protein>
    <submittedName>
        <fullName evidence="2">Uncharacterized protein</fullName>
    </submittedName>
</protein>
<comment type="caution">
    <text evidence="2">The sequence shown here is derived from an EMBL/GenBank/DDBJ whole genome shotgun (WGS) entry which is preliminary data.</text>
</comment>
<keyword evidence="1" id="KW-0732">Signal</keyword>
<dbReference type="Proteomes" id="UP001501442">
    <property type="component" value="Unassembled WGS sequence"/>
</dbReference>
<evidence type="ECO:0000313" key="2">
    <source>
        <dbReference type="EMBL" id="GAA4627542.1"/>
    </source>
</evidence>
<dbReference type="RefSeq" id="WP_345432431.1">
    <property type="nucleotide sequence ID" value="NZ_BAABHK010000005.1"/>
</dbReference>
<feature type="signal peptide" evidence="1">
    <location>
        <begin position="1"/>
        <end position="27"/>
    </location>
</feature>
<proteinExistence type="predicted"/>
<evidence type="ECO:0000256" key="1">
    <source>
        <dbReference type="SAM" id="SignalP"/>
    </source>
</evidence>
<feature type="chain" id="PRO_5046414766" evidence="1">
    <location>
        <begin position="28"/>
        <end position="235"/>
    </location>
</feature>
<accession>A0ABP8UDU4</accession>
<keyword evidence="3" id="KW-1185">Reference proteome</keyword>
<reference evidence="3" key="1">
    <citation type="journal article" date="2019" name="Int. J. Syst. Evol. Microbiol.">
        <title>The Global Catalogue of Microorganisms (GCM) 10K type strain sequencing project: providing services to taxonomists for standard genome sequencing and annotation.</title>
        <authorList>
            <consortium name="The Broad Institute Genomics Platform"/>
            <consortium name="The Broad Institute Genome Sequencing Center for Infectious Disease"/>
            <person name="Wu L."/>
            <person name="Ma J."/>
        </authorList>
    </citation>
    <scope>NUCLEOTIDE SEQUENCE [LARGE SCALE GENOMIC DNA]</scope>
    <source>
        <strain evidence="3">JCM 17939</strain>
    </source>
</reference>